<evidence type="ECO:0000313" key="2">
    <source>
        <dbReference type="EMBL" id="RPA91815.1"/>
    </source>
</evidence>
<evidence type="ECO:0000313" key="3">
    <source>
        <dbReference type="Proteomes" id="UP000276215"/>
    </source>
</evidence>
<name>A0A3N4J106_9PEZI</name>
<feature type="compositionally biased region" description="Polar residues" evidence="1">
    <location>
        <begin position="502"/>
        <end position="514"/>
    </location>
</feature>
<keyword evidence="3" id="KW-1185">Reference proteome</keyword>
<sequence>MGLFCRFSWHSEVNWTGCSDLDYLTWSLPRSEQGERRGKATKVRIIPEELFTPGSIFVKPMGSSEGAWVKKRCANFRSTISTRCVRDIKREYSWKIYNVCCNPETGADAHYVRIKFSDEAKDVYFASYVTALNGVAAKRFLRGPKEDRARPFGIGFDSGVASKERLYLISNCSKQTPYLHRVSVAFEVKLDGSWKRLDEDVDRIGFATYKSAPKSAIWASSSPETIHFKDDPFLRFARVTLRFGQRKERTILDMGKSFSPVFSSHKQSASITLSNVRVRTCDDNQSTKPIQTKVRLIFTDKEKNRSNFLRSQTRSAAVGEAEKALLLFKKSVELSGDNSLALEDNLEDDAIFEMNIADVVSKDFSVRLKGDITSEKKNIKGVFKGSKLLLVPCFPSNGVHLILQSTDGEYVMRQYIPSPIQFISSITASSFTGPNISMLRRIGENIEREGNGKITYIFENGETDAANIVEKVVSIMEKLHSYLTTSPTTARTAPSSPHFPQVQEQKQSRQLLTPPQSPPRELSTFQRHHGRTSEWASPQPVHTSAEDLSTIDEASSGEYLMAPAPAPPSLPSYRSTLSANTYADSQHHLIHASTPRSAASTESIYSVRSATLKRALQSMEESGARTSLTVMGRMF</sequence>
<feature type="compositionally biased region" description="Low complexity" evidence="1">
    <location>
        <begin position="486"/>
        <end position="496"/>
    </location>
</feature>
<feature type="region of interest" description="Disordered" evidence="1">
    <location>
        <begin position="486"/>
        <end position="542"/>
    </location>
</feature>
<organism evidence="2 3">
    <name type="scientific">Choiromyces venosus 120613-1</name>
    <dbReference type="NCBI Taxonomy" id="1336337"/>
    <lineage>
        <taxon>Eukaryota</taxon>
        <taxon>Fungi</taxon>
        <taxon>Dikarya</taxon>
        <taxon>Ascomycota</taxon>
        <taxon>Pezizomycotina</taxon>
        <taxon>Pezizomycetes</taxon>
        <taxon>Pezizales</taxon>
        <taxon>Tuberaceae</taxon>
        <taxon>Choiromyces</taxon>
    </lineage>
</organism>
<accession>A0A3N4J106</accession>
<dbReference type="EMBL" id="ML120487">
    <property type="protein sequence ID" value="RPA91815.1"/>
    <property type="molecule type" value="Genomic_DNA"/>
</dbReference>
<gene>
    <name evidence="2" type="ORF">L873DRAFT_1712596</name>
</gene>
<protein>
    <submittedName>
        <fullName evidence="2">Uncharacterized protein</fullName>
    </submittedName>
</protein>
<evidence type="ECO:0000256" key="1">
    <source>
        <dbReference type="SAM" id="MobiDB-lite"/>
    </source>
</evidence>
<dbReference type="AlphaFoldDB" id="A0A3N4J106"/>
<proteinExistence type="predicted"/>
<dbReference type="Proteomes" id="UP000276215">
    <property type="component" value="Unassembled WGS sequence"/>
</dbReference>
<reference evidence="2 3" key="1">
    <citation type="journal article" date="2018" name="Nat. Ecol. Evol.">
        <title>Pezizomycetes genomes reveal the molecular basis of ectomycorrhizal truffle lifestyle.</title>
        <authorList>
            <person name="Murat C."/>
            <person name="Payen T."/>
            <person name="Noel B."/>
            <person name="Kuo A."/>
            <person name="Morin E."/>
            <person name="Chen J."/>
            <person name="Kohler A."/>
            <person name="Krizsan K."/>
            <person name="Balestrini R."/>
            <person name="Da Silva C."/>
            <person name="Montanini B."/>
            <person name="Hainaut M."/>
            <person name="Levati E."/>
            <person name="Barry K.W."/>
            <person name="Belfiori B."/>
            <person name="Cichocki N."/>
            <person name="Clum A."/>
            <person name="Dockter R.B."/>
            <person name="Fauchery L."/>
            <person name="Guy J."/>
            <person name="Iotti M."/>
            <person name="Le Tacon F."/>
            <person name="Lindquist E.A."/>
            <person name="Lipzen A."/>
            <person name="Malagnac F."/>
            <person name="Mello A."/>
            <person name="Molinier V."/>
            <person name="Miyauchi S."/>
            <person name="Poulain J."/>
            <person name="Riccioni C."/>
            <person name="Rubini A."/>
            <person name="Sitrit Y."/>
            <person name="Splivallo R."/>
            <person name="Traeger S."/>
            <person name="Wang M."/>
            <person name="Zifcakova L."/>
            <person name="Wipf D."/>
            <person name="Zambonelli A."/>
            <person name="Paolocci F."/>
            <person name="Nowrousian M."/>
            <person name="Ottonello S."/>
            <person name="Baldrian P."/>
            <person name="Spatafora J.W."/>
            <person name="Henrissat B."/>
            <person name="Nagy L.G."/>
            <person name="Aury J.M."/>
            <person name="Wincker P."/>
            <person name="Grigoriev I.V."/>
            <person name="Bonfante P."/>
            <person name="Martin F.M."/>
        </authorList>
    </citation>
    <scope>NUCLEOTIDE SEQUENCE [LARGE SCALE GENOMIC DNA]</scope>
    <source>
        <strain evidence="2 3">120613-1</strain>
    </source>
</reference>
<dbReference type="OrthoDB" id="5358829at2759"/>